<dbReference type="PROSITE" id="PS51450">
    <property type="entry name" value="LRR"/>
    <property type="match status" value="1"/>
</dbReference>
<evidence type="ECO:0000256" key="5">
    <source>
        <dbReference type="ARBA" id="ARBA00022737"/>
    </source>
</evidence>
<evidence type="ECO:0000256" key="4">
    <source>
        <dbReference type="ARBA" id="ARBA00022729"/>
    </source>
</evidence>
<dbReference type="Pfam" id="PF12799">
    <property type="entry name" value="LRR_4"/>
    <property type="match status" value="1"/>
</dbReference>
<feature type="domain" description="Leucine-rich repeat-containing N-terminal plant-type" evidence="10">
    <location>
        <begin position="38"/>
        <end position="83"/>
    </location>
</feature>
<dbReference type="SUPFAM" id="SSF52047">
    <property type="entry name" value="RNI-like"/>
    <property type="match status" value="1"/>
</dbReference>
<dbReference type="Gene3D" id="3.80.10.10">
    <property type="entry name" value="Ribonuclease Inhibitor"/>
    <property type="match status" value="1"/>
</dbReference>
<evidence type="ECO:0000256" key="1">
    <source>
        <dbReference type="ARBA" id="ARBA00004479"/>
    </source>
</evidence>
<keyword evidence="5" id="KW-0677">Repeat</keyword>
<evidence type="ECO:0000256" key="3">
    <source>
        <dbReference type="ARBA" id="ARBA00022692"/>
    </source>
</evidence>
<protein>
    <recommendedName>
        <fullName evidence="10">Leucine-rich repeat-containing N-terminal plant-type domain-containing protein</fullName>
    </recommendedName>
</protein>
<evidence type="ECO:0000256" key="8">
    <source>
        <dbReference type="ARBA" id="ARBA00023170"/>
    </source>
</evidence>
<keyword evidence="8" id="KW-0675">Receptor</keyword>
<dbReference type="InterPro" id="IPR013210">
    <property type="entry name" value="LRR_N_plant-typ"/>
</dbReference>
<dbReference type="InterPro" id="IPR032675">
    <property type="entry name" value="LRR_dom_sf"/>
</dbReference>
<dbReference type="GO" id="GO:0016020">
    <property type="term" value="C:membrane"/>
    <property type="evidence" value="ECO:0007669"/>
    <property type="project" value="UniProtKB-SubCell"/>
</dbReference>
<sequence length="188" mass="21427">MRSWWWVKEKKKQMALLLIIATMILQFQMKGCVGCVESERMGLLQLKSYLSSLPGFGEGSILNSWSDDDPKSDCCNWGGVKCSDAIGGHIVDLSLNYLTYSWSFDQAWGLNLSLLHSFPQLKTFDFSDNWFTHLFDPIHALKDMPKLQELDLSGNEFTDLDSLGYSKLCGLRNLPRAGFKEECFDKYA</sequence>
<dbReference type="OrthoDB" id="1108578at2759"/>
<keyword evidence="7" id="KW-0472">Membrane</keyword>
<evidence type="ECO:0000256" key="6">
    <source>
        <dbReference type="ARBA" id="ARBA00022989"/>
    </source>
</evidence>
<dbReference type="InterPro" id="IPR046956">
    <property type="entry name" value="RLP23-like"/>
</dbReference>
<keyword evidence="2" id="KW-0433">Leucine-rich repeat</keyword>
<name>A0A6D2HCN6_9BRAS</name>
<gene>
    <name evidence="11" type="ORF">MERR_LOCUS1065</name>
</gene>
<organism evidence="11 12">
    <name type="scientific">Microthlaspi erraticum</name>
    <dbReference type="NCBI Taxonomy" id="1685480"/>
    <lineage>
        <taxon>Eukaryota</taxon>
        <taxon>Viridiplantae</taxon>
        <taxon>Streptophyta</taxon>
        <taxon>Embryophyta</taxon>
        <taxon>Tracheophyta</taxon>
        <taxon>Spermatophyta</taxon>
        <taxon>Magnoliopsida</taxon>
        <taxon>eudicotyledons</taxon>
        <taxon>Gunneridae</taxon>
        <taxon>Pentapetalae</taxon>
        <taxon>rosids</taxon>
        <taxon>malvids</taxon>
        <taxon>Brassicales</taxon>
        <taxon>Brassicaceae</taxon>
        <taxon>Coluteocarpeae</taxon>
        <taxon>Microthlaspi</taxon>
    </lineage>
</organism>
<evidence type="ECO:0000256" key="2">
    <source>
        <dbReference type="ARBA" id="ARBA00022614"/>
    </source>
</evidence>
<evidence type="ECO:0000313" key="12">
    <source>
        <dbReference type="Proteomes" id="UP000467841"/>
    </source>
</evidence>
<dbReference type="PANTHER" id="PTHR48063">
    <property type="entry name" value="LRR RECEPTOR-LIKE KINASE"/>
    <property type="match status" value="1"/>
</dbReference>
<keyword evidence="12" id="KW-1185">Reference proteome</keyword>
<keyword evidence="3" id="KW-0812">Transmembrane</keyword>
<dbReference type="Proteomes" id="UP000467841">
    <property type="component" value="Unassembled WGS sequence"/>
</dbReference>
<evidence type="ECO:0000259" key="10">
    <source>
        <dbReference type="Pfam" id="PF08263"/>
    </source>
</evidence>
<dbReference type="InterPro" id="IPR025875">
    <property type="entry name" value="Leu-rich_rpt_4"/>
</dbReference>
<dbReference type="Pfam" id="PF08263">
    <property type="entry name" value="LRRNT_2"/>
    <property type="match status" value="1"/>
</dbReference>
<dbReference type="PANTHER" id="PTHR48063:SF35">
    <property type="entry name" value="RECEPTOR-LIKE PROTEIN 12"/>
    <property type="match status" value="1"/>
</dbReference>
<proteinExistence type="predicted"/>
<evidence type="ECO:0000256" key="7">
    <source>
        <dbReference type="ARBA" id="ARBA00023136"/>
    </source>
</evidence>
<keyword evidence="9" id="KW-0325">Glycoprotein</keyword>
<dbReference type="AlphaFoldDB" id="A0A6D2HCN6"/>
<comment type="caution">
    <text evidence="11">The sequence shown here is derived from an EMBL/GenBank/DDBJ whole genome shotgun (WGS) entry which is preliminary data.</text>
</comment>
<dbReference type="InterPro" id="IPR001611">
    <property type="entry name" value="Leu-rich_rpt"/>
</dbReference>
<comment type="subcellular location">
    <subcellularLocation>
        <location evidence="1">Membrane</location>
        <topology evidence="1">Single-pass type I membrane protein</topology>
    </subcellularLocation>
</comment>
<accession>A0A6D2HCN6</accession>
<keyword evidence="4" id="KW-0732">Signal</keyword>
<evidence type="ECO:0000256" key="9">
    <source>
        <dbReference type="ARBA" id="ARBA00023180"/>
    </source>
</evidence>
<evidence type="ECO:0000313" key="11">
    <source>
        <dbReference type="EMBL" id="CAA7013831.1"/>
    </source>
</evidence>
<dbReference type="EMBL" id="CACVBM020000066">
    <property type="protein sequence ID" value="CAA7013831.1"/>
    <property type="molecule type" value="Genomic_DNA"/>
</dbReference>
<keyword evidence="6" id="KW-1133">Transmembrane helix</keyword>
<reference evidence="11" key="1">
    <citation type="submission" date="2020-01" db="EMBL/GenBank/DDBJ databases">
        <authorList>
            <person name="Mishra B."/>
        </authorList>
    </citation>
    <scope>NUCLEOTIDE SEQUENCE [LARGE SCALE GENOMIC DNA]</scope>
</reference>